<feature type="transmembrane region" description="Helical" evidence="1">
    <location>
        <begin position="47"/>
        <end position="67"/>
    </location>
</feature>
<feature type="transmembrane region" description="Helical" evidence="1">
    <location>
        <begin position="220"/>
        <end position="240"/>
    </location>
</feature>
<gene>
    <name evidence="2" type="ORF">LCGC14_0061930</name>
</gene>
<keyword evidence="1" id="KW-1133">Transmembrane helix</keyword>
<feature type="transmembrane region" description="Helical" evidence="1">
    <location>
        <begin position="184"/>
        <end position="214"/>
    </location>
</feature>
<feature type="transmembrane region" description="Helical" evidence="1">
    <location>
        <begin position="284"/>
        <end position="303"/>
    </location>
</feature>
<accession>A0A0F9Y4Y6</accession>
<evidence type="ECO:0000313" key="2">
    <source>
        <dbReference type="EMBL" id="KKO07007.1"/>
    </source>
</evidence>
<feature type="transmembrane region" description="Helical" evidence="1">
    <location>
        <begin position="351"/>
        <end position="368"/>
    </location>
</feature>
<keyword evidence="1" id="KW-0472">Membrane</keyword>
<feature type="transmembrane region" description="Helical" evidence="1">
    <location>
        <begin position="150"/>
        <end position="172"/>
    </location>
</feature>
<feature type="transmembrane region" description="Helical" evidence="1">
    <location>
        <begin position="261"/>
        <end position="278"/>
    </location>
</feature>
<feature type="transmembrane region" description="Helical" evidence="1">
    <location>
        <begin position="315"/>
        <end position="339"/>
    </location>
</feature>
<feature type="transmembrane region" description="Helical" evidence="1">
    <location>
        <begin position="87"/>
        <end position="113"/>
    </location>
</feature>
<proteinExistence type="predicted"/>
<comment type="caution">
    <text evidence="2">The sequence shown here is derived from an EMBL/GenBank/DDBJ whole genome shotgun (WGS) entry which is preliminary data.</text>
</comment>
<feature type="transmembrane region" description="Helical" evidence="1">
    <location>
        <begin position="14"/>
        <end position="35"/>
    </location>
</feature>
<keyword evidence="1" id="KW-0812">Transmembrane</keyword>
<dbReference type="EMBL" id="LAZR01000014">
    <property type="protein sequence ID" value="KKO07007.1"/>
    <property type="molecule type" value="Genomic_DNA"/>
</dbReference>
<evidence type="ECO:0000256" key="1">
    <source>
        <dbReference type="SAM" id="Phobius"/>
    </source>
</evidence>
<sequence length="576" mass="63860">MTLFLPGQEQRTRVASAIAALLATAFVVLAITGTARMYTPVPYWDMWSATLGFYMAVNDGASWLWWAQHNEHRIVLSRLLFWLDYEIFGGKSIFLLVMNYVIVAMAVVLFWRISRAQLAHLSDPARRNTVFFTTCFLVAWLYQWMQQENLAWAFQSQFFLAQLLPLCAFYVLHKSALNDKAQLTFVAACLLGITSAGTMANGILALPLMVAYALIARMRWWQIVSLLLLTALTLTLYFYDYSSPTSHGSVLDALFQQPLELAQYVLLYLGSPFFYLFGEGDIGRVAAVVATTIMAAVALTMLFRSIREPGPHALPLALVFGIIYLSGTALGTGGGRLIFGVYQAVSYRYTTPAIMAWACLFILVLPWLQHHMRRAPRRCAVVMAILLALMLRGQMDALLPQQQLVFDRNIAGLALELDIRDEAQIGKIYELSDGLMRTAEVASQRNLSIFGAQPWQDLRESLGQITIPAVANQCAGHIDAVIAIAPNDTFVAVQGWLFNPAADKAPELITMTDVSGEISGYALTGQPRPDVAQAIDSDAKLSGFRGYVRKELLGSAVMLIGDQTQCELLTELPQQN</sequence>
<reference evidence="2" key="1">
    <citation type="journal article" date="2015" name="Nature">
        <title>Complex archaea that bridge the gap between prokaryotes and eukaryotes.</title>
        <authorList>
            <person name="Spang A."/>
            <person name="Saw J.H."/>
            <person name="Jorgensen S.L."/>
            <person name="Zaremba-Niedzwiedzka K."/>
            <person name="Martijn J."/>
            <person name="Lind A.E."/>
            <person name="van Eijk R."/>
            <person name="Schleper C."/>
            <person name="Guy L."/>
            <person name="Ettema T.J."/>
        </authorList>
    </citation>
    <scope>NUCLEOTIDE SEQUENCE</scope>
</reference>
<protein>
    <submittedName>
        <fullName evidence="2">Uncharacterized protein</fullName>
    </submittedName>
</protein>
<organism evidence="2">
    <name type="scientific">marine sediment metagenome</name>
    <dbReference type="NCBI Taxonomy" id="412755"/>
    <lineage>
        <taxon>unclassified sequences</taxon>
        <taxon>metagenomes</taxon>
        <taxon>ecological metagenomes</taxon>
    </lineage>
</organism>
<feature type="transmembrane region" description="Helical" evidence="1">
    <location>
        <begin position="125"/>
        <end position="144"/>
    </location>
</feature>
<dbReference type="AlphaFoldDB" id="A0A0F9Y4Y6"/>
<name>A0A0F9Y4Y6_9ZZZZ</name>